<feature type="compositionally biased region" description="Basic residues" evidence="1">
    <location>
        <begin position="38"/>
        <end position="49"/>
    </location>
</feature>
<sequence>MSARNQHRQSARLNSPTLLPAPSSQHIAASNTSNAPRQKARGSQRRSKAQRVNEICQFMRKKNITLREFIHVYATTQGSDGYGERPATRAKRLAEAVYGQAEVLDALREHPASGAAGIVTIKDLRKEMKELEEAGDMFSAYQVDRVQEKTSPAGVGREKQSEGQKVEDYERILGNMQFGQMYEQVKTRAPLLCGLLNGLMAPKTERKDRPPRDPVKFNHRIAIITSILCYSRASEGSNKFPRVFGAFLHSNGVKRRILDLLHQFGVCEGYKGVHRHLETVAEQAKASSPPLSIDVH</sequence>
<reference evidence="4" key="3">
    <citation type="submission" date="2025-04" db="UniProtKB">
        <authorList>
            <consortium name="RefSeq"/>
        </authorList>
    </citation>
    <scope>IDENTIFICATION</scope>
    <source>
        <strain evidence="4">CBS 781.70</strain>
    </source>
</reference>
<evidence type="ECO:0000313" key="2">
    <source>
        <dbReference type="EMBL" id="KAF1809280.1"/>
    </source>
</evidence>
<feature type="compositionally biased region" description="Basic residues" evidence="1">
    <location>
        <begin position="1"/>
        <end position="10"/>
    </location>
</feature>
<feature type="compositionally biased region" description="Polar residues" evidence="1">
    <location>
        <begin position="11"/>
        <end position="36"/>
    </location>
</feature>
<dbReference type="RefSeq" id="XP_033530911.1">
    <property type="nucleotide sequence ID" value="XM_033680185.1"/>
</dbReference>
<evidence type="ECO:0000256" key="1">
    <source>
        <dbReference type="SAM" id="MobiDB-lite"/>
    </source>
</evidence>
<dbReference type="Proteomes" id="UP000504638">
    <property type="component" value="Unplaced"/>
</dbReference>
<proteinExistence type="predicted"/>
<reference evidence="2 4" key="1">
    <citation type="submission" date="2020-01" db="EMBL/GenBank/DDBJ databases">
        <authorList>
            <consortium name="DOE Joint Genome Institute"/>
            <person name="Haridas S."/>
            <person name="Albert R."/>
            <person name="Binder M."/>
            <person name="Bloem J."/>
            <person name="Labutti K."/>
            <person name="Salamov A."/>
            <person name="Andreopoulos B."/>
            <person name="Baker S.E."/>
            <person name="Barry K."/>
            <person name="Bills G."/>
            <person name="Bluhm B.H."/>
            <person name="Cannon C."/>
            <person name="Castanera R."/>
            <person name="Culley D.E."/>
            <person name="Daum C."/>
            <person name="Ezra D."/>
            <person name="Gonzalez J.B."/>
            <person name="Henrissat B."/>
            <person name="Kuo A."/>
            <person name="Liang C."/>
            <person name="Lipzen A."/>
            <person name="Lutzoni F."/>
            <person name="Magnuson J."/>
            <person name="Mondo S."/>
            <person name="Nolan M."/>
            <person name="Ohm R."/>
            <person name="Pangilinan J."/>
            <person name="Park H.-J."/>
            <person name="Ramirez L."/>
            <person name="Alfaro M."/>
            <person name="Sun H."/>
            <person name="Tritt A."/>
            <person name="Yoshinaga Y."/>
            <person name="Zwiers L.-H."/>
            <person name="Turgeon B.G."/>
            <person name="Goodwin S.B."/>
            <person name="Spatafora J.W."/>
            <person name="Crous P.W."/>
            <person name="Grigoriev I.V."/>
        </authorList>
    </citation>
    <scope>NUCLEOTIDE SEQUENCE</scope>
    <source>
        <strain evidence="2 4">CBS 781.70</strain>
    </source>
</reference>
<protein>
    <submittedName>
        <fullName evidence="2 4">Uncharacterized protein</fullName>
    </submittedName>
</protein>
<gene>
    <name evidence="2 4" type="ORF">P152DRAFT_461699</name>
</gene>
<evidence type="ECO:0000313" key="3">
    <source>
        <dbReference type="Proteomes" id="UP000504638"/>
    </source>
</evidence>
<organism evidence="2">
    <name type="scientific">Eremomyces bilateralis CBS 781.70</name>
    <dbReference type="NCBI Taxonomy" id="1392243"/>
    <lineage>
        <taxon>Eukaryota</taxon>
        <taxon>Fungi</taxon>
        <taxon>Dikarya</taxon>
        <taxon>Ascomycota</taxon>
        <taxon>Pezizomycotina</taxon>
        <taxon>Dothideomycetes</taxon>
        <taxon>Dothideomycetes incertae sedis</taxon>
        <taxon>Eremomycetales</taxon>
        <taxon>Eremomycetaceae</taxon>
        <taxon>Eremomyces</taxon>
    </lineage>
</organism>
<name>A0A6G1FU59_9PEZI</name>
<evidence type="ECO:0000313" key="4">
    <source>
        <dbReference type="RefSeq" id="XP_033530911.1"/>
    </source>
</evidence>
<dbReference type="EMBL" id="ML975174">
    <property type="protein sequence ID" value="KAF1809280.1"/>
    <property type="molecule type" value="Genomic_DNA"/>
</dbReference>
<dbReference type="OrthoDB" id="5427212at2759"/>
<reference evidence="4" key="2">
    <citation type="submission" date="2020-04" db="EMBL/GenBank/DDBJ databases">
        <authorList>
            <consortium name="NCBI Genome Project"/>
        </authorList>
    </citation>
    <scope>NUCLEOTIDE SEQUENCE</scope>
    <source>
        <strain evidence="4">CBS 781.70</strain>
    </source>
</reference>
<accession>A0A6G1FU59</accession>
<dbReference type="GeneID" id="54420755"/>
<dbReference type="AlphaFoldDB" id="A0A6G1FU59"/>
<feature type="region of interest" description="Disordered" evidence="1">
    <location>
        <begin position="1"/>
        <end position="51"/>
    </location>
</feature>
<keyword evidence="3" id="KW-1185">Reference proteome</keyword>